<dbReference type="InterPro" id="IPR029151">
    <property type="entry name" value="Sensor-like_sf"/>
</dbReference>
<feature type="transmembrane region" description="Helical" evidence="11">
    <location>
        <begin position="315"/>
        <end position="333"/>
    </location>
</feature>
<dbReference type="InterPro" id="IPR048760">
    <property type="entry name" value="VP0354-like_sensor_dom"/>
</dbReference>
<dbReference type="SMART" id="SM00387">
    <property type="entry name" value="HATPase_c"/>
    <property type="match status" value="1"/>
</dbReference>
<dbReference type="PANTHER" id="PTHR43304">
    <property type="entry name" value="PHYTOCHROME-LIKE PROTEIN CPH1"/>
    <property type="match status" value="1"/>
</dbReference>
<keyword evidence="4" id="KW-1003">Cell membrane</keyword>
<evidence type="ECO:0000256" key="5">
    <source>
        <dbReference type="ARBA" id="ARBA00022553"/>
    </source>
</evidence>
<dbReference type="Gene3D" id="1.10.287.130">
    <property type="match status" value="1"/>
</dbReference>
<dbReference type="PANTHER" id="PTHR43304:SF1">
    <property type="entry name" value="PAC DOMAIN-CONTAINING PROTEIN"/>
    <property type="match status" value="1"/>
</dbReference>
<dbReference type="EMBL" id="CP003156">
    <property type="protein sequence ID" value="AEV34358.1"/>
    <property type="molecule type" value="Genomic_DNA"/>
</dbReference>
<dbReference type="Gene3D" id="3.30.450.20">
    <property type="entry name" value="PAS domain"/>
    <property type="match status" value="1"/>
</dbReference>
<reference evidence="13 14" key="1">
    <citation type="journal article" date="2012" name="Stand. Genomic Sci.">
        <title>Genome sequence of the orange-pigmented seawater bacterium Owenweeksia hongkongensis type strain (UST20020801(T)).</title>
        <authorList>
            <person name="Riedel T."/>
            <person name="Held B."/>
            <person name="Nolan M."/>
            <person name="Lucas S."/>
            <person name="Lapidus A."/>
            <person name="Tice H."/>
            <person name="Del Rio T.G."/>
            <person name="Cheng J.F."/>
            <person name="Han C."/>
            <person name="Tapia R."/>
            <person name="Goodwin L.A."/>
            <person name="Pitluck S."/>
            <person name="Liolios K."/>
            <person name="Mavromatis K."/>
            <person name="Pagani I."/>
            <person name="Ivanova N."/>
            <person name="Mikhailova N."/>
            <person name="Pati A."/>
            <person name="Chen A."/>
            <person name="Palaniappan K."/>
            <person name="Rohde M."/>
            <person name="Tindall B.J."/>
            <person name="Detter J.C."/>
            <person name="Goker M."/>
            <person name="Woyke T."/>
            <person name="Bristow J."/>
            <person name="Eisen J.A."/>
            <person name="Markowitz V."/>
            <person name="Hugenholtz P."/>
            <person name="Klenk H.P."/>
            <person name="Kyrpides N.C."/>
        </authorList>
    </citation>
    <scope>NUCLEOTIDE SEQUENCE</scope>
    <source>
        <strain evidence="14">DSM 17368 / JCM 12287 / NRRL B-23963</strain>
    </source>
</reference>
<comment type="subcellular location">
    <subcellularLocation>
        <location evidence="2">Cell membrane</location>
        <topology evidence="2">Multi-pass membrane protein</topology>
    </subcellularLocation>
</comment>
<dbReference type="InterPro" id="IPR036097">
    <property type="entry name" value="HisK_dim/P_sf"/>
</dbReference>
<keyword evidence="6" id="KW-0808">Transferase</keyword>
<keyword evidence="10" id="KW-0175">Coiled coil</keyword>
<keyword evidence="14" id="KW-1185">Reference proteome</keyword>
<evidence type="ECO:0000256" key="11">
    <source>
        <dbReference type="SAM" id="Phobius"/>
    </source>
</evidence>
<evidence type="ECO:0000313" key="13">
    <source>
        <dbReference type="EMBL" id="AEV34358.1"/>
    </source>
</evidence>
<evidence type="ECO:0000256" key="6">
    <source>
        <dbReference type="ARBA" id="ARBA00022679"/>
    </source>
</evidence>
<dbReference type="InterPro" id="IPR003661">
    <property type="entry name" value="HisK_dim/P_dom"/>
</dbReference>
<evidence type="ECO:0000256" key="2">
    <source>
        <dbReference type="ARBA" id="ARBA00004651"/>
    </source>
</evidence>
<dbReference type="InterPro" id="IPR005467">
    <property type="entry name" value="His_kinase_dom"/>
</dbReference>
<dbReference type="KEGG" id="oho:Oweho_3408"/>
<dbReference type="GO" id="GO:0005886">
    <property type="term" value="C:plasma membrane"/>
    <property type="evidence" value="ECO:0007669"/>
    <property type="project" value="UniProtKB-SubCell"/>
</dbReference>
<dbReference type="SMART" id="SM00388">
    <property type="entry name" value="HisKA"/>
    <property type="match status" value="1"/>
</dbReference>
<name>G8R5P2_OWEHD</name>
<dbReference type="PRINTS" id="PR00344">
    <property type="entry name" value="BCTRLSENSOR"/>
</dbReference>
<dbReference type="GO" id="GO:0000155">
    <property type="term" value="F:phosphorelay sensor kinase activity"/>
    <property type="evidence" value="ECO:0007669"/>
    <property type="project" value="InterPro"/>
</dbReference>
<evidence type="ECO:0000256" key="10">
    <source>
        <dbReference type="SAM" id="Coils"/>
    </source>
</evidence>
<dbReference type="PROSITE" id="PS50109">
    <property type="entry name" value="HIS_KIN"/>
    <property type="match status" value="1"/>
</dbReference>
<feature type="domain" description="Histidine kinase" evidence="12">
    <location>
        <begin position="386"/>
        <end position="598"/>
    </location>
</feature>
<evidence type="ECO:0000256" key="9">
    <source>
        <dbReference type="ARBA" id="ARBA00022989"/>
    </source>
</evidence>
<dbReference type="Gene3D" id="3.30.565.10">
    <property type="entry name" value="Histidine kinase-like ATPase, C-terminal domain"/>
    <property type="match status" value="1"/>
</dbReference>
<evidence type="ECO:0000256" key="8">
    <source>
        <dbReference type="ARBA" id="ARBA00022777"/>
    </source>
</evidence>
<keyword evidence="9 11" id="KW-1133">Transmembrane helix</keyword>
<protein>
    <recommendedName>
        <fullName evidence="3">histidine kinase</fullName>
        <ecNumber evidence="3">2.7.13.3</ecNumber>
    </recommendedName>
</protein>
<organism evidence="13 14">
    <name type="scientific">Owenweeksia hongkongensis (strain DSM 17368 / CIP 108786 / JCM 12287 / NRRL B-23963 / UST20020801)</name>
    <dbReference type="NCBI Taxonomy" id="926562"/>
    <lineage>
        <taxon>Bacteria</taxon>
        <taxon>Pseudomonadati</taxon>
        <taxon>Bacteroidota</taxon>
        <taxon>Flavobacteriia</taxon>
        <taxon>Flavobacteriales</taxon>
        <taxon>Owenweeksiaceae</taxon>
        <taxon>Owenweeksia</taxon>
    </lineage>
</organism>
<evidence type="ECO:0000256" key="3">
    <source>
        <dbReference type="ARBA" id="ARBA00012438"/>
    </source>
</evidence>
<keyword evidence="11" id="KW-0472">Membrane</keyword>
<dbReference type="HOGENOM" id="CLU_016689_0_0_10"/>
<feature type="coiled-coil region" evidence="10">
    <location>
        <begin position="345"/>
        <end position="415"/>
    </location>
</feature>
<dbReference type="RefSeq" id="WP_014203705.1">
    <property type="nucleotide sequence ID" value="NC_016599.1"/>
</dbReference>
<dbReference type="AlphaFoldDB" id="G8R5P2"/>
<dbReference type="InterPro" id="IPR004358">
    <property type="entry name" value="Sig_transdc_His_kin-like_C"/>
</dbReference>
<proteinExistence type="predicted"/>
<evidence type="ECO:0000256" key="4">
    <source>
        <dbReference type="ARBA" id="ARBA00022475"/>
    </source>
</evidence>
<dbReference type="SUPFAM" id="SSF55874">
    <property type="entry name" value="ATPase domain of HSP90 chaperone/DNA topoisomerase II/histidine kinase"/>
    <property type="match status" value="1"/>
</dbReference>
<keyword evidence="5" id="KW-0597">Phosphoprotein</keyword>
<dbReference type="InterPro" id="IPR052162">
    <property type="entry name" value="Sensor_kinase/Photoreceptor"/>
</dbReference>
<dbReference type="InterPro" id="IPR036890">
    <property type="entry name" value="HATPase_C_sf"/>
</dbReference>
<dbReference type="STRING" id="926562.Oweho_3408"/>
<sequence length="598" mass="67598">MKYFVYALIPLLCFMAVLFLVIEGVYTHESETQAITKANAIAKETTVEFNYLIRPLLSSNAYLARSNFLKKILSDEGEKSAVENDFSLLAQTHPVFQQVRLLDTSGNEVLRVNYNNDGLEKIGDEELQDKSHRGYFKKAKNLKPDQIYVTPISLNLEHNNVERPYSAVFRIISPVDTGETRMGYLVYNVSVERVISLLDVQAGSDYSQLMLLNSSGEGLRYTGDKIDYLFSNSDLGSFDGRASEVWNLIGNSKRGNKLSETGVYAWTQFDLNESSKSFPENISFLEPRSSSFKVLICTPIVKGNLISDLRDIDKLLIIGLLIAFLVLAANYSWGRVQSNKRHHLISNLNDELIKSQANLNSEKNSLKKVLHELTLRNNQLTEFSSIISHNIRAPLSSLTLLIQFLRNNYKDLAEESRKEAFDKLQMSSDSLHSLAKDLWSAVEILDSKDVKMEKVDINAILLKATDQLRNEIKESSAQIKTDFSTWFLMTYNKAYLQSILVNLISNSIKYRSPERDVIIEIVAEKFQGKSVLKVMDNGRGINMDWHSNSVFGMHRTFHGDVAGRGMGLFMVKMQVEALGGNIFVESEDGKGSTFTIMF</sequence>
<accession>G8R5P2</accession>
<dbReference type="EC" id="2.7.13.3" evidence="3"/>
<dbReference type="eggNOG" id="COG4251">
    <property type="taxonomic scope" value="Bacteria"/>
</dbReference>
<evidence type="ECO:0000259" key="12">
    <source>
        <dbReference type="PROSITE" id="PS50109"/>
    </source>
</evidence>
<evidence type="ECO:0000313" key="14">
    <source>
        <dbReference type="Proteomes" id="UP000005631"/>
    </source>
</evidence>
<dbReference type="OrthoDB" id="9804645at2"/>
<dbReference type="SUPFAM" id="SSF47384">
    <property type="entry name" value="Homodimeric domain of signal transducing histidine kinase"/>
    <property type="match status" value="1"/>
</dbReference>
<keyword evidence="7 11" id="KW-0812">Transmembrane</keyword>
<dbReference type="Proteomes" id="UP000005631">
    <property type="component" value="Chromosome"/>
</dbReference>
<gene>
    <name evidence="13" type="ordered locus">Oweho_3408</name>
</gene>
<dbReference type="CDD" id="cd00082">
    <property type="entry name" value="HisKA"/>
    <property type="match status" value="1"/>
</dbReference>
<keyword evidence="8 13" id="KW-0418">Kinase</keyword>
<dbReference type="Pfam" id="PF21623">
    <property type="entry name" value="HK_sensor_dom_bact"/>
    <property type="match status" value="1"/>
</dbReference>
<dbReference type="SUPFAM" id="SSF103190">
    <property type="entry name" value="Sensory domain-like"/>
    <property type="match status" value="1"/>
</dbReference>
<dbReference type="InterPro" id="IPR003594">
    <property type="entry name" value="HATPase_dom"/>
</dbReference>
<comment type="catalytic activity">
    <reaction evidence="1">
        <text>ATP + protein L-histidine = ADP + protein N-phospho-L-histidine.</text>
        <dbReference type="EC" id="2.7.13.3"/>
    </reaction>
</comment>
<evidence type="ECO:0000256" key="1">
    <source>
        <dbReference type="ARBA" id="ARBA00000085"/>
    </source>
</evidence>
<dbReference type="Pfam" id="PF02518">
    <property type="entry name" value="HATPase_c"/>
    <property type="match status" value="1"/>
</dbReference>
<evidence type="ECO:0000256" key="7">
    <source>
        <dbReference type="ARBA" id="ARBA00022692"/>
    </source>
</evidence>